<comment type="caution">
    <text evidence="2">The sequence shown here is derived from an EMBL/GenBank/DDBJ whole genome shotgun (WGS) entry which is preliminary data.</text>
</comment>
<organism evidence="2 3">
    <name type="scientific">Prorocentrum cordatum</name>
    <dbReference type="NCBI Taxonomy" id="2364126"/>
    <lineage>
        <taxon>Eukaryota</taxon>
        <taxon>Sar</taxon>
        <taxon>Alveolata</taxon>
        <taxon>Dinophyceae</taxon>
        <taxon>Prorocentrales</taxon>
        <taxon>Prorocentraceae</taxon>
        <taxon>Prorocentrum</taxon>
    </lineage>
</organism>
<sequence>MTQVTMEAMRAMFGTTLAPVTQRVERLETTITAHDTRLTNIESRLEEILPPGGASSKFIPTLVAIKGICEYSERRTNVMNQTQAEDLVNKLKASISAATVGFAKFMEGKVSQATVSTYAHQVKRCLVLQSRSFRAAASEAYRLLVQRTAADVRSNRATSCGLSWFSRFHAAVCEEHGGAFQVEAAWEEEANRERKKKEVTVFDEAGMEIRSGGKGSHSSKYVGVSWNSRLKKWLAFSKDSKGGRGPSGFGRELSGAGSVGGTAAAPSAGVGAGVQKGLWKPRSVRSAGRK</sequence>
<gene>
    <name evidence="2" type="ORF">PCOR1329_LOCUS19040</name>
</gene>
<proteinExistence type="predicted"/>
<dbReference type="EMBL" id="CAUYUJ010006036">
    <property type="protein sequence ID" value="CAK0815910.1"/>
    <property type="molecule type" value="Genomic_DNA"/>
</dbReference>
<reference evidence="2" key="1">
    <citation type="submission" date="2023-10" db="EMBL/GenBank/DDBJ databases">
        <authorList>
            <person name="Chen Y."/>
            <person name="Shah S."/>
            <person name="Dougan E. K."/>
            <person name="Thang M."/>
            <person name="Chan C."/>
        </authorList>
    </citation>
    <scope>NUCLEOTIDE SEQUENCE [LARGE SCALE GENOMIC DNA]</scope>
</reference>
<protein>
    <submittedName>
        <fullName evidence="2">Uncharacterized protein</fullName>
    </submittedName>
</protein>
<feature type="region of interest" description="Disordered" evidence="1">
    <location>
        <begin position="240"/>
        <end position="290"/>
    </location>
</feature>
<accession>A0ABN9RAG4</accession>
<name>A0ABN9RAG4_9DINO</name>
<evidence type="ECO:0000313" key="3">
    <source>
        <dbReference type="Proteomes" id="UP001189429"/>
    </source>
</evidence>
<evidence type="ECO:0000256" key="1">
    <source>
        <dbReference type="SAM" id="MobiDB-lite"/>
    </source>
</evidence>
<evidence type="ECO:0000313" key="2">
    <source>
        <dbReference type="EMBL" id="CAK0815910.1"/>
    </source>
</evidence>
<dbReference type="Proteomes" id="UP001189429">
    <property type="component" value="Unassembled WGS sequence"/>
</dbReference>
<keyword evidence="3" id="KW-1185">Reference proteome</keyword>